<dbReference type="FunFam" id="1.10.150.20:FF:000041">
    <property type="entry name" value="DNA-directed RNA polymerase"/>
    <property type="match status" value="1"/>
</dbReference>
<dbReference type="GO" id="GO:0006390">
    <property type="term" value="P:mitochondrial transcription"/>
    <property type="evidence" value="ECO:0007669"/>
    <property type="project" value="TreeGrafter"/>
</dbReference>
<dbReference type="Gene3D" id="1.10.150.20">
    <property type="entry name" value="5' to 3' exonuclease, C-terminal subdomain"/>
    <property type="match status" value="1"/>
</dbReference>
<evidence type="ECO:0000256" key="9">
    <source>
        <dbReference type="ARBA" id="ARBA00048552"/>
    </source>
</evidence>
<dbReference type="PANTHER" id="PTHR10102:SF0">
    <property type="entry name" value="DNA-DIRECTED RNA POLYMERASE, MITOCHONDRIAL"/>
    <property type="match status" value="1"/>
</dbReference>
<dbReference type="InterPro" id="IPR002092">
    <property type="entry name" value="DNA-dir_Rpol_phage-type"/>
</dbReference>
<dbReference type="Gene3D" id="1.10.1320.10">
    <property type="entry name" value="DNA-directed RNA polymerase, N-terminal domain"/>
    <property type="match status" value="1"/>
</dbReference>
<comment type="caution">
    <text evidence="13">The sequence shown here is derived from an EMBL/GenBank/DDBJ whole genome shotgun (WGS) entry which is preliminary data.</text>
</comment>
<proteinExistence type="inferred from homology"/>
<dbReference type="Gene3D" id="1.10.287.280">
    <property type="match status" value="1"/>
</dbReference>
<dbReference type="InterPro" id="IPR037159">
    <property type="entry name" value="RNA_POL_N_sf"/>
</dbReference>
<reference evidence="13 14" key="1">
    <citation type="submission" date="2019-03" db="EMBL/GenBank/DDBJ databases">
        <title>Sequencing 23 genomes of Wallemia ichthyophaga.</title>
        <authorList>
            <person name="Gostincar C."/>
        </authorList>
    </citation>
    <scope>NUCLEOTIDE SEQUENCE [LARGE SCALE GENOMIC DNA]</scope>
    <source>
        <strain evidence="13 14">EXF-8621</strain>
    </source>
</reference>
<dbReference type="PANTHER" id="PTHR10102">
    <property type="entry name" value="DNA-DIRECTED RNA POLYMERASE, MITOCHONDRIAL"/>
    <property type="match status" value="1"/>
</dbReference>
<comment type="subcellular location">
    <subcellularLocation>
        <location evidence="1">Mitochondrion</location>
    </subcellularLocation>
</comment>
<keyword evidence="8 10" id="KW-0804">Transcription</keyword>
<evidence type="ECO:0000256" key="3">
    <source>
        <dbReference type="ARBA" id="ARBA00022478"/>
    </source>
</evidence>
<evidence type="ECO:0000256" key="8">
    <source>
        <dbReference type="ARBA" id="ARBA00023163"/>
    </source>
</evidence>
<evidence type="ECO:0000256" key="11">
    <source>
        <dbReference type="SAM" id="MobiDB-lite"/>
    </source>
</evidence>
<dbReference type="InterPro" id="IPR029262">
    <property type="entry name" value="RPOL_N"/>
</dbReference>
<dbReference type="EC" id="2.7.7.6" evidence="10"/>
<gene>
    <name evidence="13" type="ORF">E3P90_00522</name>
</gene>
<dbReference type="EMBL" id="SPOF01000004">
    <property type="protein sequence ID" value="TIB16376.1"/>
    <property type="molecule type" value="Genomic_DNA"/>
</dbReference>
<feature type="domain" description="DNA-directed RNA polymerase N-terminal" evidence="12">
    <location>
        <begin position="388"/>
        <end position="743"/>
    </location>
</feature>
<feature type="region of interest" description="Disordered" evidence="11">
    <location>
        <begin position="766"/>
        <end position="790"/>
    </location>
</feature>
<feature type="compositionally biased region" description="Basic and acidic residues" evidence="11">
    <location>
        <begin position="1313"/>
        <end position="1322"/>
    </location>
</feature>
<feature type="compositionally biased region" description="Basic and acidic residues" evidence="11">
    <location>
        <begin position="53"/>
        <end position="66"/>
    </location>
</feature>
<dbReference type="InterPro" id="IPR046950">
    <property type="entry name" value="DNA-dir_Rpol_C_phage-type"/>
</dbReference>
<feature type="region of interest" description="Disordered" evidence="11">
    <location>
        <begin position="1273"/>
        <end position="1322"/>
    </location>
</feature>
<feature type="region of interest" description="Disordered" evidence="11">
    <location>
        <begin position="326"/>
        <end position="360"/>
    </location>
</feature>
<dbReference type="Pfam" id="PF14700">
    <property type="entry name" value="RPOL_N"/>
    <property type="match status" value="1"/>
</dbReference>
<comment type="similarity">
    <text evidence="2 10">Belongs to the phage and mitochondrial RNA polymerase family.</text>
</comment>
<evidence type="ECO:0000259" key="12">
    <source>
        <dbReference type="SMART" id="SM01311"/>
    </source>
</evidence>
<dbReference type="GO" id="GO:0003899">
    <property type="term" value="F:DNA-directed RNA polymerase activity"/>
    <property type="evidence" value="ECO:0007669"/>
    <property type="project" value="UniProtKB-EC"/>
</dbReference>
<accession>A0A4T0IJP2</accession>
<keyword evidence="6" id="KW-0809">Transit peptide</keyword>
<keyword evidence="7" id="KW-0496">Mitochondrion</keyword>
<dbReference type="InterPro" id="IPR043502">
    <property type="entry name" value="DNA/RNA_pol_sf"/>
</dbReference>
<comment type="catalytic activity">
    <reaction evidence="9 10">
        <text>RNA(n) + a ribonucleoside 5'-triphosphate = RNA(n+1) + diphosphate</text>
        <dbReference type="Rhea" id="RHEA:21248"/>
        <dbReference type="Rhea" id="RHEA-COMP:14527"/>
        <dbReference type="Rhea" id="RHEA-COMP:17342"/>
        <dbReference type="ChEBI" id="CHEBI:33019"/>
        <dbReference type="ChEBI" id="CHEBI:61557"/>
        <dbReference type="ChEBI" id="CHEBI:140395"/>
        <dbReference type="EC" id="2.7.7.6"/>
    </reaction>
</comment>
<keyword evidence="4 10" id="KW-0808">Transferase</keyword>
<evidence type="ECO:0000313" key="14">
    <source>
        <dbReference type="Proteomes" id="UP000306954"/>
    </source>
</evidence>
<dbReference type="GO" id="GO:0034245">
    <property type="term" value="C:mitochondrial DNA-directed RNA polymerase complex"/>
    <property type="evidence" value="ECO:0007669"/>
    <property type="project" value="TreeGrafter"/>
</dbReference>
<dbReference type="Gene3D" id="1.10.287.260">
    <property type="match status" value="1"/>
</dbReference>
<dbReference type="FunFam" id="1.10.287.280:FF:000001">
    <property type="entry name" value="DNA-directed RNA polymerase"/>
    <property type="match status" value="1"/>
</dbReference>
<dbReference type="PROSITE" id="PS00489">
    <property type="entry name" value="RNA_POL_PHAGE_2"/>
    <property type="match status" value="1"/>
</dbReference>
<sequence>MFAARQFQPVQRLSAARFPQAMRSYATSDKFSEKEQGEEAVYVKQQEQAKLKELKAKAEQQQKDLSDTQNEINKAEKKSAPGRSLRRLRGVSALQHTPKLLKIQSKLQSTQPHHSTDLIYNYNKRTLLPTPRPNDDINDQHSSIYPTSDNQELFAILEACLSSPFLLDRAQGVFQNLRDKQIRNYADNNYSTLDVTIYNKFIERYFQEADNSRNDKFIGEAFKLWNALCGEKEGVKWELETWTLMLKGMARHLESTYSSKPLLDAVKDLPGKPSLRDVIVKYDHFTSLSESFAAVAVLTRAAATAGNVPLIEELAEIHSELERSLNGHSEDNMEPDNQDTPTPTQEEQDIMGVKSPSTSETPYNLYSLRQSLKPLGHTSKTLAADPAARQRLLEESAYETAKARFEHEMNELEKAGVATALSGQPLQKLMWEWWKKLSVLIGEKLDRNMHLETHKTKEDKFINEISPFLSLLSSEKMALITVLEILRLSGTGGIAEGMKTTRALLSVGKAVENEHHAEILKSKHGVSLKGVEADAKQVKRKLRYFDHKKAEKELDLKSPEFTGLIDEAMGTSTPDEHFAYPHDIASERALARVHEERMNRAWTPNWSQMIRIKVGSFLVDSLMECATITRIADRDGEEIKETQPAFSQSYQYVRGRKLGVIKVNTVVADRLDKDPLGSTIHPRHLPMLVKPKPWLRYDNGGYLFHKNFAMRFKDSNEQQSYIAKASNEGTMEPVLAGLDVLGQTPWNVNQKVFAVVKQAWNSGEGVAKIPPATTHTPDPIKPSNYESDPKQRSNYLISMKAVVNERRNNHSIRCDTNYKLEIAKAFLNETFYFPHTLDFRGRAYPIPPHLNHIGDDLSRGLLKFAETRPLGEKGMRWLKIHLANVYGYDKASFNERENFADEHLADIYDSADRPLDGRGWWLKADDPWQCLAACYEIQAALESSNPLAYESSLPVHQDGTCNGLQHYAALGGDPMGAKQVNLEQADRPSDVYTAVADLVIADIRRDAQTDDNAFAKLLEGKITRKVVKQTVMTTVYGVTFIGARDQIDKQLQDRGDIPRELIYSTASYLAKKVLRSIGDLFSGANAIQKWLSMSARYVSKSIPPERLVKALEPAEGRSASGKSTASRTSKEQMTSVIWTTPLGLPIVQPYRKAKKKQIATLLQSVYLADPNLPTEVNPIKQASAFPPNFIHSLDATHMILTALQCCQIGITYASVHDSYWTHASTVDHMSEIIRDTFVKLHCEEILKRLRDEVVERYKGYRIPMSSLGAKIDKENPKLNSVLPTKKKGRKSAKESEEMESENEMENESESDNENDHSASISKEDLEAIELIKSKQNTDIDQLSQDEQLSDFIKSKYIKLEDALPDLPSKGPFDVRGVVNSPYFFS</sequence>
<protein>
    <recommendedName>
        <fullName evidence="10">DNA-directed RNA polymerase</fullName>
        <ecNumber evidence="10">2.7.7.6</ecNumber>
    </recommendedName>
</protein>
<evidence type="ECO:0000256" key="7">
    <source>
        <dbReference type="ARBA" id="ARBA00023128"/>
    </source>
</evidence>
<dbReference type="GO" id="GO:0001018">
    <property type="term" value="F:mitochondrial promoter sequence-specific DNA binding"/>
    <property type="evidence" value="ECO:0007669"/>
    <property type="project" value="TreeGrafter"/>
</dbReference>
<dbReference type="PROSITE" id="PS00900">
    <property type="entry name" value="RNA_POL_PHAGE_1"/>
    <property type="match status" value="1"/>
</dbReference>
<dbReference type="Proteomes" id="UP000306954">
    <property type="component" value="Unassembled WGS sequence"/>
</dbReference>
<keyword evidence="5 10" id="KW-0548">Nucleotidyltransferase</keyword>
<organism evidence="13 14">
    <name type="scientific">Wallemia ichthyophaga</name>
    <dbReference type="NCBI Taxonomy" id="245174"/>
    <lineage>
        <taxon>Eukaryota</taxon>
        <taxon>Fungi</taxon>
        <taxon>Dikarya</taxon>
        <taxon>Basidiomycota</taxon>
        <taxon>Wallemiomycotina</taxon>
        <taxon>Wallemiomycetes</taxon>
        <taxon>Wallemiales</taxon>
        <taxon>Wallemiaceae</taxon>
        <taxon>Wallemia</taxon>
    </lineage>
</organism>
<evidence type="ECO:0000256" key="1">
    <source>
        <dbReference type="ARBA" id="ARBA00004173"/>
    </source>
</evidence>
<dbReference type="SUPFAM" id="SSF56672">
    <property type="entry name" value="DNA/RNA polymerases"/>
    <property type="match status" value="1"/>
</dbReference>
<feature type="compositionally biased region" description="Acidic residues" evidence="11">
    <location>
        <begin position="1296"/>
        <end position="1312"/>
    </location>
</feature>
<dbReference type="Pfam" id="PF00940">
    <property type="entry name" value="RNA_pol"/>
    <property type="match status" value="1"/>
</dbReference>
<evidence type="ECO:0000256" key="10">
    <source>
        <dbReference type="RuleBase" id="RU003805"/>
    </source>
</evidence>
<dbReference type="SMART" id="SM01311">
    <property type="entry name" value="RPOL_N"/>
    <property type="match status" value="1"/>
</dbReference>
<evidence type="ECO:0000256" key="2">
    <source>
        <dbReference type="ARBA" id="ARBA00009493"/>
    </source>
</evidence>
<feature type="region of interest" description="Disordered" evidence="11">
    <location>
        <begin position="53"/>
        <end position="85"/>
    </location>
</feature>
<name>A0A4T0IJP2_WALIC</name>
<comment type="function">
    <text evidence="10">DNA-dependent RNA polymerase catalyzes the transcription of DNA into RNA using the four ribonucleoside triphosphates as substrates.</text>
</comment>
<dbReference type="InterPro" id="IPR024075">
    <property type="entry name" value="DNA-dir_RNA_pol_helix_hairp_sf"/>
</dbReference>
<evidence type="ECO:0000313" key="13">
    <source>
        <dbReference type="EMBL" id="TIB16376.1"/>
    </source>
</evidence>
<evidence type="ECO:0000256" key="4">
    <source>
        <dbReference type="ARBA" id="ARBA00022679"/>
    </source>
</evidence>
<keyword evidence="3 10" id="KW-0240">DNA-directed RNA polymerase</keyword>
<evidence type="ECO:0000256" key="5">
    <source>
        <dbReference type="ARBA" id="ARBA00022695"/>
    </source>
</evidence>
<evidence type="ECO:0000256" key="6">
    <source>
        <dbReference type="ARBA" id="ARBA00022946"/>
    </source>
</evidence>